<name>A0A8H4SNW6_9HYPO</name>
<feature type="domain" description="Secretin/TonB short N-terminal" evidence="4">
    <location>
        <begin position="40"/>
        <end position="91"/>
    </location>
</feature>
<evidence type="ECO:0000313" key="5">
    <source>
        <dbReference type="EMBL" id="KAF4943105.1"/>
    </source>
</evidence>
<evidence type="ECO:0000256" key="3">
    <source>
        <dbReference type="ARBA" id="ARBA00023237"/>
    </source>
</evidence>
<gene>
    <name evidence="5" type="ORF">FGADI_13592</name>
</gene>
<evidence type="ECO:0000259" key="4">
    <source>
        <dbReference type="SMART" id="SM00965"/>
    </source>
</evidence>
<proteinExistence type="predicted"/>
<dbReference type="InterPro" id="IPR011662">
    <property type="entry name" value="Secretin/TonB_short_N"/>
</dbReference>
<evidence type="ECO:0000256" key="2">
    <source>
        <dbReference type="ARBA" id="ARBA00023136"/>
    </source>
</evidence>
<dbReference type="Gene3D" id="3.30.1150.10">
    <property type="match status" value="1"/>
</dbReference>
<dbReference type="GO" id="GO:0019867">
    <property type="term" value="C:outer membrane"/>
    <property type="evidence" value="ECO:0007669"/>
    <property type="project" value="InterPro"/>
</dbReference>
<protein>
    <recommendedName>
        <fullName evidence="4">Secretin/TonB short N-terminal domain-containing protein</fullName>
    </recommendedName>
</protein>
<dbReference type="EMBL" id="JABFAI010000745">
    <property type="protein sequence ID" value="KAF4943105.1"/>
    <property type="molecule type" value="Genomic_DNA"/>
</dbReference>
<accession>A0A8H4SNW6</accession>
<dbReference type="SUPFAM" id="SSF74653">
    <property type="entry name" value="TolA/TonB C-terminal domain"/>
    <property type="match status" value="1"/>
</dbReference>
<reference evidence="5" key="1">
    <citation type="journal article" date="2020" name="BMC Genomics">
        <title>Correction to: Identification and distribution of gene clusters required for synthesis of sphingolipid metabolism inhibitors in diverse species of the filamentous fungus Fusarium.</title>
        <authorList>
            <person name="Kim H.S."/>
            <person name="Lohmar J.M."/>
            <person name="Busman M."/>
            <person name="Brown D.W."/>
            <person name="Naumann T.A."/>
            <person name="Divon H.H."/>
            <person name="Lysoe E."/>
            <person name="Uhlig S."/>
            <person name="Proctor R.H."/>
        </authorList>
    </citation>
    <scope>NUCLEOTIDE SEQUENCE</scope>
    <source>
        <strain evidence="5">NRRL 45417</strain>
    </source>
</reference>
<dbReference type="Pfam" id="PF13103">
    <property type="entry name" value="TonB_2"/>
    <property type="match status" value="1"/>
</dbReference>
<keyword evidence="2" id="KW-0472">Membrane</keyword>
<comment type="caution">
    <text evidence="5">The sequence shown here is derived from an EMBL/GenBank/DDBJ whole genome shotgun (WGS) entry which is preliminary data.</text>
</comment>
<sequence length="220" mass="23091">MFWACAVSAQTAQPSSQAWFDIPAQSLASALDAYSKTTGVVIAYNGNLAVGRVSHPVQGQFNPQQAILLLLQGSGLVADYTAPDAIVVVPAPNETFVTRSPAAIAQAALSQQSAIERRYSALLQERLNNALCAQRATRPGAYRAAISFWIGPSGSVTRVKLLGTTGDPQRDAAIAEAANRVSAGEAPPVQMTQPFTMVILPRASGGTVDCPPDEGGRRDE</sequence>
<organism evidence="5 6">
    <name type="scientific">Fusarium gaditjirri</name>
    <dbReference type="NCBI Taxonomy" id="282569"/>
    <lineage>
        <taxon>Eukaryota</taxon>
        <taxon>Fungi</taxon>
        <taxon>Dikarya</taxon>
        <taxon>Ascomycota</taxon>
        <taxon>Pezizomycotina</taxon>
        <taxon>Sordariomycetes</taxon>
        <taxon>Hypocreomycetidae</taxon>
        <taxon>Hypocreales</taxon>
        <taxon>Nectriaceae</taxon>
        <taxon>Fusarium</taxon>
        <taxon>Fusarium nisikadoi species complex</taxon>
    </lineage>
</organism>
<reference evidence="5" key="2">
    <citation type="submission" date="2020-05" db="EMBL/GenBank/DDBJ databases">
        <authorList>
            <person name="Kim H.-S."/>
            <person name="Proctor R.H."/>
            <person name="Brown D.W."/>
        </authorList>
    </citation>
    <scope>NUCLEOTIDE SEQUENCE</scope>
    <source>
        <strain evidence="5">NRRL 45417</strain>
    </source>
</reference>
<keyword evidence="6" id="KW-1185">Reference proteome</keyword>
<dbReference type="AlphaFoldDB" id="A0A8H4SNW6"/>
<dbReference type="Pfam" id="PF07660">
    <property type="entry name" value="STN"/>
    <property type="match status" value="1"/>
</dbReference>
<evidence type="ECO:0000256" key="1">
    <source>
        <dbReference type="ARBA" id="ARBA00022448"/>
    </source>
</evidence>
<evidence type="ECO:0000313" key="6">
    <source>
        <dbReference type="Proteomes" id="UP000604273"/>
    </source>
</evidence>
<keyword evidence="1" id="KW-0813">Transport</keyword>
<dbReference type="SMART" id="SM00965">
    <property type="entry name" value="STN"/>
    <property type="match status" value="1"/>
</dbReference>
<keyword evidence="3" id="KW-0998">Cell outer membrane</keyword>
<dbReference type="OrthoDB" id="10612886at2759"/>
<dbReference type="Gene3D" id="3.55.50.30">
    <property type="match status" value="1"/>
</dbReference>
<dbReference type="Proteomes" id="UP000604273">
    <property type="component" value="Unassembled WGS sequence"/>
</dbReference>